<dbReference type="PANTHER" id="PTHR24006:SF687">
    <property type="entry name" value="UBIQUITIN CARBOXYL-TERMINAL HYDROLASE 10"/>
    <property type="match status" value="1"/>
</dbReference>
<evidence type="ECO:0000313" key="9">
    <source>
        <dbReference type="EMBL" id="CAE0590363.1"/>
    </source>
</evidence>
<keyword evidence="6" id="KW-0788">Thiol protease</keyword>
<gene>
    <name evidence="9" type="ORF">EHUX00137_LOCUS42009</name>
</gene>
<dbReference type="GO" id="GO:0005829">
    <property type="term" value="C:cytosol"/>
    <property type="evidence" value="ECO:0007669"/>
    <property type="project" value="TreeGrafter"/>
</dbReference>
<dbReference type="PROSITE" id="PS00973">
    <property type="entry name" value="USP_2"/>
    <property type="match status" value="1"/>
</dbReference>
<feature type="domain" description="USP" evidence="8">
    <location>
        <begin position="20"/>
        <end position="443"/>
    </location>
</feature>
<dbReference type="InterPro" id="IPR028889">
    <property type="entry name" value="USP"/>
</dbReference>
<dbReference type="GO" id="GO:0016579">
    <property type="term" value="P:protein deubiquitination"/>
    <property type="evidence" value="ECO:0007669"/>
    <property type="project" value="InterPro"/>
</dbReference>
<dbReference type="PANTHER" id="PTHR24006">
    <property type="entry name" value="UBIQUITIN CARBOXYL-TERMINAL HYDROLASE"/>
    <property type="match status" value="1"/>
</dbReference>
<sequence>MAAAAGRAPETPAGHLGTPRPLVNSGNTCFANSTLQALLACGPFRALLSEMARRQRLFAPAFPPGGVALSFSSFYDAVAKAPAAATASNVPHLQPATYFERPLRAFRTGTRRRGGAAGGAAILAADTVSPPSGGGAWAAGPASQEDAEEWLSFALDQLHEELLDAARKAPPPQPKQQHDSPRAGRDNGGASGGGRPHEARQNGGAAEEEEGAGGGGDSDGGGEWLSVGKGSKVSTTRTMAVASSPVRAIFSGMVCNRVEAREDEDGKVAKPSNTIEPFTCLNLDIDRAAIRSLDDALDAFFDKQSLEDFKIRGKSASASKQPLLQALPSVLVLHLKRFTYDQHGSHKVLRHLSFEQTLRVQRSHLADGCAGARPKAAPAYTLVAVVAHHGHTLGGGHYTCDVHVPSAGGGTSEWYHCDDNRVRKVKASDVMQRQAYVLFYERAADS</sequence>
<dbReference type="EC" id="3.4.19.12" evidence="2"/>
<feature type="region of interest" description="Disordered" evidence="7">
    <location>
        <begin position="168"/>
        <end position="238"/>
    </location>
</feature>
<evidence type="ECO:0000256" key="3">
    <source>
        <dbReference type="ARBA" id="ARBA00022670"/>
    </source>
</evidence>
<name>A0A7S3X149_EMIHU</name>
<dbReference type="InterPro" id="IPR001394">
    <property type="entry name" value="Peptidase_C19_UCH"/>
</dbReference>
<evidence type="ECO:0000256" key="4">
    <source>
        <dbReference type="ARBA" id="ARBA00022786"/>
    </source>
</evidence>
<organism evidence="9">
    <name type="scientific">Emiliania huxleyi</name>
    <name type="common">Coccolithophore</name>
    <name type="synonym">Pontosphaera huxleyi</name>
    <dbReference type="NCBI Taxonomy" id="2903"/>
    <lineage>
        <taxon>Eukaryota</taxon>
        <taxon>Haptista</taxon>
        <taxon>Haptophyta</taxon>
        <taxon>Prymnesiophyceae</taxon>
        <taxon>Isochrysidales</taxon>
        <taxon>Noelaerhabdaceae</taxon>
        <taxon>Emiliania</taxon>
    </lineage>
</organism>
<evidence type="ECO:0000259" key="8">
    <source>
        <dbReference type="PROSITE" id="PS50235"/>
    </source>
</evidence>
<comment type="catalytic activity">
    <reaction evidence="1">
        <text>Thiol-dependent hydrolysis of ester, thioester, amide, peptide and isopeptide bonds formed by the C-terminal Gly of ubiquitin (a 76-residue protein attached to proteins as an intracellular targeting signal).</text>
        <dbReference type="EC" id="3.4.19.12"/>
    </reaction>
</comment>
<dbReference type="EMBL" id="HBIR01053901">
    <property type="protein sequence ID" value="CAE0590363.1"/>
    <property type="molecule type" value="Transcribed_RNA"/>
</dbReference>
<evidence type="ECO:0000256" key="5">
    <source>
        <dbReference type="ARBA" id="ARBA00022801"/>
    </source>
</evidence>
<dbReference type="InterPro" id="IPR018200">
    <property type="entry name" value="USP_CS"/>
</dbReference>
<keyword evidence="4" id="KW-0833">Ubl conjugation pathway</keyword>
<reference evidence="9" key="1">
    <citation type="submission" date="2021-01" db="EMBL/GenBank/DDBJ databases">
        <authorList>
            <person name="Corre E."/>
            <person name="Pelletier E."/>
            <person name="Niang G."/>
            <person name="Scheremetjew M."/>
            <person name="Finn R."/>
            <person name="Kale V."/>
            <person name="Holt S."/>
            <person name="Cochrane G."/>
            <person name="Meng A."/>
            <person name="Brown T."/>
            <person name="Cohen L."/>
        </authorList>
    </citation>
    <scope>NUCLEOTIDE SEQUENCE</scope>
    <source>
        <strain evidence="9">379</strain>
    </source>
</reference>
<dbReference type="CDD" id="cd02257">
    <property type="entry name" value="Peptidase_C19"/>
    <property type="match status" value="1"/>
</dbReference>
<evidence type="ECO:0000256" key="2">
    <source>
        <dbReference type="ARBA" id="ARBA00012759"/>
    </source>
</evidence>
<evidence type="ECO:0000256" key="7">
    <source>
        <dbReference type="SAM" id="MobiDB-lite"/>
    </source>
</evidence>
<dbReference type="GO" id="GO:0004843">
    <property type="term" value="F:cysteine-type deubiquitinase activity"/>
    <property type="evidence" value="ECO:0007669"/>
    <property type="project" value="UniProtKB-EC"/>
</dbReference>
<dbReference type="Pfam" id="PF00443">
    <property type="entry name" value="UCH"/>
    <property type="match status" value="2"/>
</dbReference>
<dbReference type="PROSITE" id="PS50235">
    <property type="entry name" value="USP_3"/>
    <property type="match status" value="1"/>
</dbReference>
<protein>
    <recommendedName>
        <fullName evidence="2">ubiquitinyl hydrolase 1</fullName>
        <ecNumber evidence="2">3.4.19.12</ecNumber>
    </recommendedName>
</protein>
<proteinExistence type="predicted"/>
<dbReference type="InterPro" id="IPR050164">
    <property type="entry name" value="Peptidase_C19"/>
</dbReference>
<accession>A0A7S3X149</accession>
<dbReference type="Gene3D" id="3.90.70.10">
    <property type="entry name" value="Cysteine proteinases"/>
    <property type="match status" value="1"/>
</dbReference>
<keyword evidence="3" id="KW-0645">Protease</keyword>
<dbReference type="GO" id="GO:0006508">
    <property type="term" value="P:proteolysis"/>
    <property type="evidence" value="ECO:0007669"/>
    <property type="project" value="UniProtKB-KW"/>
</dbReference>
<keyword evidence="5" id="KW-0378">Hydrolase</keyword>
<dbReference type="SUPFAM" id="SSF54001">
    <property type="entry name" value="Cysteine proteinases"/>
    <property type="match status" value="1"/>
</dbReference>
<feature type="compositionally biased region" description="Gly residues" evidence="7">
    <location>
        <begin position="212"/>
        <end position="223"/>
    </location>
</feature>
<dbReference type="InterPro" id="IPR038765">
    <property type="entry name" value="Papain-like_cys_pep_sf"/>
</dbReference>
<dbReference type="GO" id="GO:0005634">
    <property type="term" value="C:nucleus"/>
    <property type="evidence" value="ECO:0007669"/>
    <property type="project" value="TreeGrafter"/>
</dbReference>
<feature type="compositionally biased region" description="Basic and acidic residues" evidence="7">
    <location>
        <begin position="176"/>
        <end position="185"/>
    </location>
</feature>
<dbReference type="AlphaFoldDB" id="A0A7S3X149"/>
<evidence type="ECO:0000256" key="6">
    <source>
        <dbReference type="ARBA" id="ARBA00022807"/>
    </source>
</evidence>
<evidence type="ECO:0000256" key="1">
    <source>
        <dbReference type="ARBA" id="ARBA00000707"/>
    </source>
</evidence>